<evidence type="ECO:0000259" key="10">
    <source>
        <dbReference type="Pfam" id="PF02602"/>
    </source>
</evidence>
<dbReference type="HOGENOM" id="CLU_011276_9_5_9"/>
<evidence type="ECO:0000256" key="7">
    <source>
        <dbReference type="ARBA" id="ARBA00040167"/>
    </source>
</evidence>
<dbReference type="UniPathway" id="UPA00251">
    <property type="reaction ID" value="UER00320"/>
</dbReference>
<evidence type="ECO:0000256" key="6">
    <source>
        <dbReference type="ARBA" id="ARBA00037589"/>
    </source>
</evidence>
<dbReference type="InterPro" id="IPR036108">
    <property type="entry name" value="4pyrrol_syn_uPrphyn_synt_sf"/>
</dbReference>
<dbReference type="CDD" id="cd06578">
    <property type="entry name" value="HemD"/>
    <property type="match status" value="1"/>
</dbReference>
<dbReference type="InterPro" id="IPR003754">
    <property type="entry name" value="4pyrrol_synth_uPrphyn_synth"/>
</dbReference>
<accession>A0A078M3H7</accession>
<comment type="similarity">
    <text evidence="2 9">Belongs to the uroporphyrinogen-III synthase family.</text>
</comment>
<evidence type="ECO:0000256" key="4">
    <source>
        <dbReference type="ARBA" id="ARBA00023239"/>
    </source>
</evidence>
<comment type="pathway">
    <text evidence="1 9">Porphyrin-containing compound metabolism; protoporphyrin-IX biosynthesis; coproporphyrinogen-III from 5-aminolevulinate: step 3/4.</text>
</comment>
<evidence type="ECO:0000256" key="8">
    <source>
        <dbReference type="ARBA" id="ARBA00048617"/>
    </source>
</evidence>
<evidence type="ECO:0000256" key="3">
    <source>
        <dbReference type="ARBA" id="ARBA00013109"/>
    </source>
</evidence>
<dbReference type="EC" id="4.2.1.75" evidence="3 9"/>
<evidence type="ECO:0000256" key="5">
    <source>
        <dbReference type="ARBA" id="ARBA00023244"/>
    </source>
</evidence>
<dbReference type="GO" id="GO:0004852">
    <property type="term" value="F:uroporphyrinogen-III synthase activity"/>
    <property type="evidence" value="ECO:0007669"/>
    <property type="project" value="UniProtKB-UniRule"/>
</dbReference>
<feature type="domain" description="Tetrapyrrole biosynthesis uroporphyrinogen III synthase" evidence="10">
    <location>
        <begin position="26"/>
        <end position="232"/>
    </location>
</feature>
<dbReference type="SUPFAM" id="SSF69618">
    <property type="entry name" value="HemD-like"/>
    <property type="match status" value="1"/>
</dbReference>
<reference evidence="11" key="1">
    <citation type="submission" date="2014-07" db="EMBL/GenBank/DDBJ databases">
        <authorList>
            <person name="Urmite Genomes Urmite Genomes"/>
        </authorList>
    </citation>
    <scope>NUCLEOTIDE SEQUENCE</scope>
    <source>
        <strain evidence="11">13S34_air</strain>
    </source>
</reference>
<dbReference type="AlphaFoldDB" id="A0A078M3H7"/>
<dbReference type="Pfam" id="PF02602">
    <property type="entry name" value="HEM4"/>
    <property type="match status" value="1"/>
</dbReference>
<sequence>MPSKVLAGHTIALTGTKKTQTIHDCIVQHGGEAELFPLITTASVTAEDARYMSGHYDWLIFTSQNAVDCFAQKATTLTATHIAAVGEKTKQALEALGMIVDFMPTIYSADVFIKEFPSVVTGKPRCLFIRGSHAKPTIREGLPYRVDEWTVYETIVQTTFIKDFITCIQTKNVTVIFASPSAVDVFHTYIAPIVGWDSIRVAAIGHVTASALQKHNVTVAVQPQVYTMQAVINEIIQLEEQK</sequence>
<dbReference type="GO" id="GO:0006782">
    <property type="term" value="P:protoporphyrinogen IX biosynthetic process"/>
    <property type="evidence" value="ECO:0007669"/>
    <property type="project" value="UniProtKB-UniRule"/>
</dbReference>
<keyword evidence="4 9" id="KW-0456">Lyase</keyword>
<comment type="function">
    <text evidence="6 9">Catalyzes cyclization of the linear tetrapyrrole, hydroxymethylbilane, to the macrocyclic uroporphyrinogen III.</text>
</comment>
<name>A0A078M3H7_9BACL</name>
<organism evidence="11">
    <name type="scientific">Metalysinibacillus saudimassiliensis</name>
    <dbReference type="NCBI Taxonomy" id="1461583"/>
    <lineage>
        <taxon>Bacteria</taxon>
        <taxon>Bacillati</taxon>
        <taxon>Bacillota</taxon>
        <taxon>Bacilli</taxon>
        <taxon>Bacillales</taxon>
        <taxon>Caryophanaceae</taxon>
        <taxon>Metalysinibacillus</taxon>
    </lineage>
</organism>
<keyword evidence="5 9" id="KW-0627">Porphyrin biosynthesis</keyword>
<dbReference type="Gene3D" id="3.40.50.10090">
    <property type="match status" value="2"/>
</dbReference>
<protein>
    <recommendedName>
        <fullName evidence="7 9">Uroporphyrinogen-III synthase</fullName>
        <ecNumber evidence="3 9">4.2.1.75</ecNumber>
    </recommendedName>
</protein>
<dbReference type="PANTHER" id="PTHR38042">
    <property type="entry name" value="UROPORPHYRINOGEN-III SYNTHASE, CHLOROPLASTIC"/>
    <property type="match status" value="1"/>
</dbReference>
<dbReference type="PATRIC" id="fig|1461583.4.peg.275"/>
<dbReference type="InterPro" id="IPR039793">
    <property type="entry name" value="UROS/Hem4"/>
</dbReference>
<evidence type="ECO:0000256" key="9">
    <source>
        <dbReference type="RuleBase" id="RU366031"/>
    </source>
</evidence>
<gene>
    <name evidence="11" type="ORF">BN1050_00299</name>
</gene>
<evidence type="ECO:0000256" key="1">
    <source>
        <dbReference type="ARBA" id="ARBA00004772"/>
    </source>
</evidence>
<comment type="catalytic activity">
    <reaction evidence="8 9">
        <text>hydroxymethylbilane = uroporphyrinogen III + H2O</text>
        <dbReference type="Rhea" id="RHEA:18965"/>
        <dbReference type="ChEBI" id="CHEBI:15377"/>
        <dbReference type="ChEBI" id="CHEBI:57308"/>
        <dbReference type="ChEBI" id="CHEBI:57845"/>
        <dbReference type="EC" id="4.2.1.75"/>
    </reaction>
</comment>
<evidence type="ECO:0000256" key="2">
    <source>
        <dbReference type="ARBA" id="ARBA00008133"/>
    </source>
</evidence>
<proteinExistence type="inferred from homology"/>
<dbReference type="GO" id="GO:0006780">
    <property type="term" value="P:uroporphyrinogen III biosynthetic process"/>
    <property type="evidence" value="ECO:0007669"/>
    <property type="project" value="UniProtKB-UniRule"/>
</dbReference>
<evidence type="ECO:0000313" key="11">
    <source>
        <dbReference type="EMBL" id="CDZ99802.1"/>
    </source>
</evidence>
<dbReference type="PANTHER" id="PTHR38042:SF1">
    <property type="entry name" value="UROPORPHYRINOGEN-III SYNTHASE, CHLOROPLASTIC"/>
    <property type="match status" value="1"/>
</dbReference>
<dbReference type="EMBL" id="LN483073">
    <property type="protein sequence ID" value="CDZ99802.1"/>
    <property type="molecule type" value="Genomic_DNA"/>
</dbReference>